<sequence>MSIPNKFSSHLPSPTSKKDPTIEVKEDNTLREAENMLASPLRQDQPIASPKEEEIERMINSQSLSVVFQDLNDEQLAKFNKKSLDAIAEAQWAENRGALSSDRHQNFDVPLNERKEGLQNKSMASQLTEEKKREHMKTDGNIRAQANTPHKKPSISNKLDLKLKAPMSKNNSPIYHSDRSHLKLANEGNGQQRDSLNKSQVKKDKLFSEEDPYVNSKEYQIGDGVDNSKNDWSYNATKPGIDRSEFYNPNNDDLPHNQSILNQNNAGKIIKQPLALRNTGDRFQNEIDNRETGYGETHNFQTKHADHEIRELEDLKQTKFELPRNNSDKKLYSYNHPNNFKSNQAREYKEPTYEDVYNSNEDIDHEEGTPHKSQVVQNTATKRHDSVTKSIGRSSEEIKKGEGMKSSGSRKNLFKGGQSCDSFATSNDDKSQSLQKMSRNSATNVKSLLKSKKNILNDLPFNCMQMVCYHLNINSMCKLACTNKKMLEKVKEQSDIWNIKTSS</sequence>
<evidence type="ECO:0000313" key="3">
    <source>
        <dbReference type="Proteomes" id="UP001295684"/>
    </source>
</evidence>
<feature type="compositionally biased region" description="Polar residues" evidence="1">
    <location>
        <begin position="1"/>
        <end position="15"/>
    </location>
</feature>
<feature type="compositionally biased region" description="Polar residues" evidence="1">
    <location>
        <begin position="371"/>
        <end position="380"/>
    </location>
</feature>
<reference evidence="2" key="1">
    <citation type="submission" date="2023-07" db="EMBL/GenBank/DDBJ databases">
        <authorList>
            <consortium name="AG Swart"/>
            <person name="Singh M."/>
            <person name="Singh A."/>
            <person name="Seah K."/>
            <person name="Emmerich C."/>
        </authorList>
    </citation>
    <scope>NUCLEOTIDE SEQUENCE</scope>
    <source>
        <strain evidence="2">DP1</strain>
    </source>
</reference>
<name>A0AAD1Y237_EUPCR</name>
<protein>
    <recommendedName>
        <fullName evidence="4">F-box domain-containing protein</fullName>
    </recommendedName>
</protein>
<feature type="compositionally biased region" description="Basic and acidic residues" evidence="1">
    <location>
        <begin position="394"/>
        <end position="403"/>
    </location>
</feature>
<dbReference type="EMBL" id="CAMPGE010025417">
    <property type="protein sequence ID" value="CAI2383174.1"/>
    <property type="molecule type" value="Genomic_DNA"/>
</dbReference>
<proteinExistence type="predicted"/>
<accession>A0AAD1Y237</accession>
<feature type="compositionally biased region" description="Basic and acidic residues" evidence="1">
    <location>
        <begin position="16"/>
        <end position="25"/>
    </location>
</feature>
<keyword evidence="3" id="KW-1185">Reference proteome</keyword>
<organism evidence="2 3">
    <name type="scientific">Euplotes crassus</name>
    <dbReference type="NCBI Taxonomy" id="5936"/>
    <lineage>
        <taxon>Eukaryota</taxon>
        <taxon>Sar</taxon>
        <taxon>Alveolata</taxon>
        <taxon>Ciliophora</taxon>
        <taxon>Intramacronucleata</taxon>
        <taxon>Spirotrichea</taxon>
        <taxon>Hypotrichia</taxon>
        <taxon>Euplotida</taxon>
        <taxon>Euplotidae</taxon>
        <taxon>Moneuplotes</taxon>
    </lineage>
</organism>
<comment type="caution">
    <text evidence="2">The sequence shown here is derived from an EMBL/GenBank/DDBJ whole genome shotgun (WGS) entry which is preliminary data.</text>
</comment>
<evidence type="ECO:0000313" key="2">
    <source>
        <dbReference type="EMBL" id="CAI2383174.1"/>
    </source>
</evidence>
<evidence type="ECO:0000256" key="1">
    <source>
        <dbReference type="SAM" id="MobiDB-lite"/>
    </source>
</evidence>
<evidence type="ECO:0008006" key="4">
    <source>
        <dbReference type="Google" id="ProtNLM"/>
    </source>
</evidence>
<feature type="compositionally biased region" description="Basic and acidic residues" evidence="1">
    <location>
        <begin position="128"/>
        <end position="140"/>
    </location>
</feature>
<feature type="region of interest" description="Disordered" evidence="1">
    <location>
        <begin position="1"/>
        <end position="25"/>
    </location>
</feature>
<gene>
    <name evidence="2" type="ORF">ECRASSUSDP1_LOCUS24667</name>
</gene>
<dbReference type="Proteomes" id="UP001295684">
    <property type="component" value="Unassembled WGS sequence"/>
</dbReference>
<feature type="region of interest" description="Disordered" evidence="1">
    <location>
        <begin position="113"/>
        <end position="157"/>
    </location>
</feature>
<dbReference type="AlphaFoldDB" id="A0AAD1Y237"/>
<feature type="region of interest" description="Disordered" evidence="1">
    <location>
        <begin position="361"/>
        <end position="418"/>
    </location>
</feature>